<accession>A0ABX2ARM5</accession>
<dbReference type="SMART" id="SM00701">
    <property type="entry name" value="PGRP"/>
    <property type="match status" value="1"/>
</dbReference>
<dbReference type="InterPro" id="IPR006619">
    <property type="entry name" value="PGRP_domain_met/bac"/>
</dbReference>
<dbReference type="InterPro" id="IPR002502">
    <property type="entry name" value="Amidase_domain"/>
</dbReference>
<proteinExistence type="inferred from homology"/>
<evidence type="ECO:0000256" key="1">
    <source>
        <dbReference type="ARBA" id="ARBA00007553"/>
    </source>
</evidence>
<protein>
    <submittedName>
        <fullName evidence="4">N-acetylmuramoyl-L-alanine amidase</fullName>
    </submittedName>
</protein>
<dbReference type="SMART" id="SM00644">
    <property type="entry name" value="Ami_2"/>
    <property type="match status" value="1"/>
</dbReference>
<organism evidence="4 5">
    <name type="scientific">Xylanibacter muris</name>
    <dbReference type="NCBI Taxonomy" id="2736290"/>
    <lineage>
        <taxon>Bacteria</taxon>
        <taxon>Pseudomonadati</taxon>
        <taxon>Bacteroidota</taxon>
        <taxon>Bacteroidia</taxon>
        <taxon>Bacteroidales</taxon>
        <taxon>Prevotellaceae</taxon>
        <taxon>Xylanibacter</taxon>
    </lineage>
</organism>
<reference evidence="4 5" key="1">
    <citation type="submission" date="2020-05" db="EMBL/GenBank/DDBJ databases">
        <title>Distinct polysaccharide utilization as determinants for interspecies competition between intestinal Prevotella spp.</title>
        <authorList>
            <person name="Galvez E.J.C."/>
            <person name="Iljazovic A."/>
            <person name="Strowig T."/>
        </authorList>
    </citation>
    <scope>NUCLEOTIDE SEQUENCE [LARGE SCALE GENOMIC DNA]</scope>
    <source>
        <strain evidence="4 5">PMUR</strain>
    </source>
</reference>
<dbReference type="Gene3D" id="3.40.80.10">
    <property type="entry name" value="Peptidoglycan recognition protein-like"/>
    <property type="match status" value="1"/>
</dbReference>
<evidence type="ECO:0000313" key="4">
    <source>
        <dbReference type="EMBL" id="NPD93197.1"/>
    </source>
</evidence>
<sequence>MRMILFIIIHCSAVRPSQRSTAKDIDRWHRERGWDMIGYHYVVRRDGSIERGRPLEMAGAHCRNHNSHSVGICYEGGLDADGRPADTRMEAQKESLRKLLLRLKGEYPTARIMGHHDFDRMKECPCFDAEHEYEDIQ</sequence>
<dbReference type="Proteomes" id="UP000714420">
    <property type="component" value="Unassembled WGS sequence"/>
</dbReference>
<evidence type="ECO:0000259" key="3">
    <source>
        <dbReference type="SMART" id="SM00701"/>
    </source>
</evidence>
<evidence type="ECO:0000259" key="2">
    <source>
        <dbReference type="SMART" id="SM00644"/>
    </source>
</evidence>
<feature type="domain" description="Peptidoglycan recognition protein family" evidence="3">
    <location>
        <begin position="1"/>
        <end position="116"/>
    </location>
</feature>
<dbReference type="CDD" id="cd06583">
    <property type="entry name" value="PGRP"/>
    <property type="match status" value="1"/>
</dbReference>
<dbReference type="Pfam" id="PF01510">
    <property type="entry name" value="Amidase_2"/>
    <property type="match status" value="1"/>
</dbReference>
<dbReference type="SUPFAM" id="SSF55846">
    <property type="entry name" value="N-acetylmuramoyl-L-alanine amidase-like"/>
    <property type="match status" value="1"/>
</dbReference>
<dbReference type="RefSeq" id="WP_172277392.1">
    <property type="nucleotide sequence ID" value="NZ_CASGMU010000022.1"/>
</dbReference>
<dbReference type="InterPro" id="IPR015510">
    <property type="entry name" value="PGRP"/>
</dbReference>
<gene>
    <name evidence="4" type="ORF">HPS56_12820</name>
</gene>
<evidence type="ECO:0000313" key="5">
    <source>
        <dbReference type="Proteomes" id="UP000714420"/>
    </source>
</evidence>
<name>A0ABX2ARM5_9BACT</name>
<dbReference type="EMBL" id="JABKKF010000018">
    <property type="protein sequence ID" value="NPD93197.1"/>
    <property type="molecule type" value="Genomic_DNA"/>
</dbReference>
<comment type="caution">
    <text evidence="4">The sequence shown here is derived from an EMBL/GenBank/DDBJ whole genome shotgun (WGS) entry which is preliminary data.</text>
</comment>
<dbReference type="PANTHER" id="PTHR11022">
    <property type="entry name" value="PEPTIDOGLYCAN RECOGNITION PROTEIN"/>
    <property type="match status" value="1"/>
</dbReference>
<feature type="domain" description="N-acetylmuramoyl-L-alanine amidase" evidence="2">
    <location>
        <begin position="2"/>
        <end position="126"/>
    </location>
</feature>
<dbReference type="PANTHER" id="PTHR11022:SF41">
    <property type="entry name" value="PEPTIDOGLYCAN-RECOGNITION PROTEIN LC-RELATED"/>
    <property type="match status" value="1"/>
</dbReference>
<dbReference type="InterPro" id="IPR036505">
    <property type="entry name" value="Amidase/PGRP_sf"/>
</dbReference>
<comment type="similarity">
    <text evidence="1">Belongs to the N-acetylmuramoyl-L-alanine amidase 2 family.</text>
</comment>
<keyword evidence="5" id="KW-1185">Reference proteome</keyword>